<evidence type="ECO:0000313" key="2">
    <source>
        <dbReference type="EMBL" id="MFC5288270.1"/>
    </source>
</evidence>
<evidence type="ECO:0000259" key="1">
    <source>
        <dbReference type="PROSITE" id="PS50075"/>
    </source>
</evidence>
<sequence length="71" mass="7627">MTPESLLADVAEMLDVDPAGIGADDDLVDLGLDSMRLMTLAETWRQQGVDADVAALMEQPTLAGWQKLLTP</sequence>
<dbReference type="Pfam" id="PF00550">
    <property type="entry name" value="PP-binding"/>
    <property type="match status" value="1"/>
</dbReference>
<dbReference type="Proteomes" id="UP001596157">
    <property type="component" value="Unassembled WGS sequence"/>
</dbReference>
<proteinExistence type="predicted"/>
<dbReference type="Gene3D" id="1.10.1200.10">
    <property type="entry name" value="ACP-like"/>
    <property type="match status" value="1"/>
</dbReference>
<feature type="domain" description="Carrier" evidence="1">
    <location>
        <begin position="1"/>
        <end position="71"/>
    </location>
</feature>
<dbReference type="SUPFAM" id="SSF47336">
    <property type="entry name" value="ACP-like"/>
    <property type="match status" value="1"/>
</dbReference>
<gene>
    <name evidence="2" type="ORF">ACFPM7_14515</name>
</gene>
<dbReference type="PROSITE" id="PS50075">
    <property type="entry name" value="CARRIER"/>
    <property type="match status" value="1"/>
</dbReference>
<reference evidence="3" key="1">
    <citation type="journal article" date="2019" name="Int. J. Syst. Evol. Microbiol.">
        <title>The Global Catalogue of Microorganisms (GCM) 10K type strain sequencing project: providing services to taxonomists for standard genome sequencing and annotation.</title>
        <authorList>
            <consortium name="The Broad Institute Genomics Platform"/>
            <consortium name="The Broad Institute Genome Sequencing Center for Infectious Disease"/>
            <person name="Wu L."/>
            <person name="Ma J."/>
        </authorList>
    </citation>
    <scope>NUCLEOTIDE SEQUENCE [LARGE SCALE GENOMIC DNA]</scope>
    <source>
        <strain evidence="3">CCUG 59778</strain>
    </source>
</reference>
<accession>A0ABW0EQG7</accession>
<dbReference type="EMBL" id="JBHSKF010000006">
    <property type="protein sequence ID" value="MFC5288270.1"/>
    <property type="molecule type" value="Genomic_DNA"/>
</dbReference>
<dbReference type="InterPro" id="IPR036736">
    <property type="entry name" value="ACP-like_sf"/>
</dbReference>
<name>A0ABW0EQG7_9PSEU</name>
<dbReference type="RefSeq" id="WP_378248078.1">
    <property type="nucleotide sequence ID" value="NZ_JBHSKF010000006.1"/>
</dbReference>
<keyword evidence="3" id="KW-1185">Reference proteome</keyword>
<organism evidence="2 3">
    <name type="scientific">Actinokineospora guangxiensis</name>
    <dbReference type="NCBI Taxonomy" id="1490288"/>
    <lineage>
        <taxon>Bacteria</taxon>
        <taxon>Bacillati</taxon>
        <taxon>Actinomycetota</taxon>
        <taxon>Actinomycetes</taxon>
        <taxon>Pseudonocardiales</taxon>
        <taxon>Pseudonocardiaceae</taxon>
        <taxon>Actinokineospora</taxon>
    </lineage>
</organism>
<evidence type="ECO:0000313" key="3">
    <source>
        <dbReference type="Proteomes" id="UP001596157"/>
    </source>
</evidence>
<comment type="caution">
    <text evidence="2">The sequence shown here is derived from an EMBL/GenBank/DDBJ whole genome shotgun (WGS) entry which is preliminary data.</text>
</comment>
<protein>
    <submittedName>
        <fullName evidence="2">Phosphopantetheine-binding protein</fullName>
    </submittedName>
</protein>
<dbReference type="InterPro" id="IPR009081">
    <property type="entry name" value="PP-bd_ACP"/>
</dbReference>